<evidence type="ECO:0000256" key="1">
    <source>
        <dbReference type="SAM" id="MobiDB-lite"/>
    </source>
</evidence>
<comment type="caution">
    <text evidence="2">The sequence shown here is derived from an EMBL/GenBank/DDBJ whole genome shotgun (WGS) entry which is preliminary data.</text>
</comment>
<evidence type="ECO:0000313" key="2">
    <source>
        <dbReference type="EMBL" id="VEL08462.1"/>
    </source>
</evidence>
<reference evidence="2" key="1">
    <citation type="submission" date="2018-11" db="EMBL/GenBank/DDBJ databases">
        <authorList>
            <consortium name="Pathogen Informatics"/>
        </authorList>
    </citation>
    <scope>NUCLEOTIDE SEQUENCE</scope>
</reference>
<accession>A0A448WCI9</accession>
<gene>
    <name evidence="2" type="ORF">PXEA_LOCUS1902</name>
</gene>
<feature type="region of interest" description="Disordered" evidence="1">
    <location>
        <begin position="24"/>
        <end position="44"/>
    </location>
</feature>
<keyword evidence="3" id="KW-1185">Reference proteome</keyword>
<dbReference type="AlphaFoldDB" id="A0A448WCI9"/>
<proteinExistence type="predicted"/>
<protein>
    <submittedName>
        <fullName evidence="2">Uncharacterized protein</fullName>
    </submittedName>
</protein>
<evidence type="ECO:0000313" key="3">
    <source>
        <dbReference type="Proteomes" id="UP000784294"/>
    </source>
</evidence>
<organism evidence="2 3">
    <name type="scientific">Protopolystoma xenopodis</name>
    <dbReference type="NCBI Taxonomy" id="117903"/>
    <lineage>
        <taxon>Eukaryota</taxon>
        <taxon>Metazoa</taxon>
        <taxon>Spiralia</taxon>
        <taxon>Lophotrochozoa</taxon>
        <taxon>Platyhelminthes</taxon>
        <taxon>Monogenea</taxon>
        <taxon>Polyopisthocotylea</taxon>
        <taxon>Polystomatidea</taxon>
        <taxon>Polystomatidae</taxon>
        <taxon>Protopolystoma</taxon>
    </lineage>
</organism>
<dbReference type="EMBL" id="CAAALY010004023">
    <property type="protein sequence ID" value="VEL08462.1"/>
    <property type="molecule type" value="Genomic_DNA"/>
</dbReference>
<name>A0A448WCI9_9PLAT</name>
<sequence length="126" mass="13875">MQSSLTRNVERLLHTGPLCLAESAPPGLSRQLPWRQTHGRNPISGQLMTVAGKAEGRADTSKFSCSFPAKIAQLELIRSVLPDNPSRPFPPKARQRLPTSLEITSSPKVTDNCDYRMISPFAHSHS</sequence>
<dbReference type="Proteomes" id="UP000784294">
    <property type="component" value="Unassembled WGS sequence"/>
</dbReference>